<feature type="compositionally biased region" description="Polar residues" evidence="1">
    <location>
        <begin position="20"/>
        <end position="31"/>
    </location>
</feature>
<dbReference type="AlphaFoldDB" id="A0A291B9T9"/>
<dbReference type="Proteomes" id="UP000218160">
    <property type="component" value="Chromosome 1"/>
</dbReference>
<dbReference type="KEGG" id="elux:BTN50_1265"/>
<evidence type="ECO:0000313" key="2">
    <source>
        <dbReference type="EMBL" id="ATF09751.1"/>
    </source>
</evidence>
<feature type="region of interest" description="Disordered" evidence="1">
    <location>
        <begin position="19"/>
        <end position="38"/>
    </location>
</feature>
<reference evidence="3" key="1">
    <citation type="submission" date="2017-04" db="EMBL/GenBank/DDBJ databases">
        <title>Genome evolution of the luminous symbionts of deep sea anglerfish.</title>
        <authorList>
            <person name="Hendry T.A."/>
        </authorList>
    </citation>
    <scope>NUCLEOTIDE SEQUENCE [LARGE SCALE GENOMIC DNA]</scope>
</reference>
<accession>A0A291B9T9</accession>
<keyword evidence="3" id="KW-1185">Reference proteome</keyword>
<dbReference type="EMBL" id="CP020660">
    <property type="protein sequence ID" value="ATF09751.1"/>
    <property type="molecule type" value="Genomic_DNA"/>
</dbReference>
<organism evidence="2 3">
    <name type="scientific">Candidatus Enterovibrio altilux</name>
    <dbReference type="NCBI Taxonomy" id="1927128"/>
    <lineage>
        <taxon>Bacteria</taxon>
        <taxon>Pseudomonadati</taxon>
        <taxon>Pseudomonadota</taxon>
        <taxon>Gammaproteobacteria</taxon>
        <taxon>Vibrionales</taxon>
        <taxon>Vibrionaceae</taxon>
        <taxon>Enterovibrio</taxon>
    </lineage>
</organism>
<protein>
    <submittedName>
        <fullName evidence="2">Uncharacterized protein</fullName>
    </submittedName>
</protein>
<proteinExistence type="predicted"/>
<evidence type="ECO:0000256" key="1">
    <source>
        <dbReference type="SAM" id="MobiDB-lite"/>
    </source>
</evidence>
<sequence>MCEQLVYKGNITLHHRVPDNNETMTVGNVSPATAKKVA</sequence>
<gene>
    <name evidence="2" type="ORF">BTN50_1265</name>
</gene>
<evidence type="ECO:0000313" key="3">
    <source>
        <dbReference type="Proteomes" id="UP000218160"/>
    </source>
</evidence>
<name>A0A291B9T9_9GAMM</name>